<comment type="caution">
    <text evidence="1">The sequence shown here is derived from an EMBL/GenBank/DDBJ whole genome shotgun (WGS) entry which is preliminary data.</text>
</comment>
<reference evidence="1" key="1">
    <citation type="submission" date="2023-04" db="EMBL/GenBank/DDBJ databases">
        <title>Draft Genome sequencing of Naganishia species isolated from polar environments using Oxford Nanopore Technology.</title>
        <authorList>
            <person name="Leo P."/>
            <person name="Venkateswaran K."/>
        </authorList>
    </citation>
    <scope>NUCLEOTIDE SEQUENCE</scope>
    <source>
        <strain evidence="1">MNA-CCFEE 5261</strain>
    </source>
</reference>
<dbReference type="Proteomes" id="UP001241377">
    <property type="component" value="Unassembled WGS sequence"/>
</dbReference>
<evidence type="ECO:0000313" key="1">
    <source>
        <dbReference type="EMBL" id="KAJ9111423.1"/>
    </source>
</evidence>
<evidence type="ECO:0000313" key="2">
    <source>
        <dbReference type="Proteomes" id="UP001241377"/>
    </source>
</evidence>
<gene>
    <name evidence="1" type="ORF">QFC19_001192</name>
</gene>
<keyword evidence="2" id="KW-1185">Reference proteome</keyword>
<sequence>MRLDGEPGLESEIVCLLSPQMLIGIILTQTVQSPAPAATALAAAEKEKANLPVSPYTDQPDTPVLQPHRRPATGIIQQDSPFGTDDPVGREEMEMAFQARKMA</sequence>
<accession>A0ACC2WJ50</accession>
<proteinExistence type="predicted"/>
<organism evidence="1 2">
    <name type="scientific">Naganishia cerealis</name>
    <dbReference type="NCBI Taxonomy" id="610337"/>
    <lineage>
        <taxon>Eukaryota</taxon>
        <taxon>Fungi</taxon>
        <taxon>Dikarya</taxon>
        <taxon>Basidiomycota</taxon>
        <taxon>Agaricomycotina</taxon>
        <taxon>Tremellomycetes</taxon>
        <taxon>Filobasidiales</taxon>
        <taxon>Filobasidiaceae</taxon>
        <taxon>Naganishia</taxon>
    </lineage>
</organism>
<name>A0ACC2WJ50_9TREE</name>
<dbReference type="EMBL" id="JASBWR010000008">
    <property type="protein sequence ID" value="KAJ9111423.1"/>
    <property type="molecule type" value="Genomic_DNA"/>
</dbReference>
<protein>
    <submittedName>
        <fullName evidence="1">Uncharacterized protein</fullName>
    </submittedName>
</protein>